<name>A0A417Y5V5_9ACTN</name>
<organism evidence="3 4">
    <name type="scientific">Nocardioides immobilis</name>
    <dbReference type="NCBI Taxonomy" id="2049295"/>
    <lineage>
        <taxon>Bacteria</taxon>
        <taxon>Bacillati</taxon>
        <taxon>Actinomycetota</taxon>
        <taxon>Actinomycetes</taxon>
        <taxon>Propionibacteriales</taxon>
        <taxon>Nocardioidaceae</taxon>
        <taxon>Nocardioides</taxon>
    </lineage>
</organism>
<dbReference type="Proteomes" id="UP000283644">
    <property type="component" value="Unassembled WGS sequence"/>
</dbReference>
<accession>A0A417Y5V5</accession>
<evidence type="ECO:0000313" key="3">
    <source>
        <dbReference type="EMBL" id="RHW27975.1"/>
    </source>
</evidence>
<dbReference type="EMBL" id="QXGH01000011">
    <property type="protein sequence ID" value="RHW27975.1"/>
    <property type="molecule type" value="Genomic_DNA"/>
</dbReference>
<evidence type="ECO:0000256" key="1">
    <source>
        <dbReference type="SAM" id="MobiDB-lite"/>
    </source>
</evidence>
<proteinExistence type="predicted"/>
<evidence type="ECO:0000256" key="2">
    <source>
        <dbReference type="SAM" id="SignalP"/>
    </source>
</evidence>
<reference evidence="3 4" key="1">
    <citation type="submission" date="2018-09" db="EMBL/GenBank/DDBJ databases">
        <title>Genome sequencing of Nocardioides immobilis CCTCC AB 2017083 for comparison to Nocardioides silvaticus.</title>
        <authorList>
            <person name="Li C."/>
            <person name="Wang G."/>
        </authorList>
    </citation>
    <scope>NUCLEOTIDE SEQUENCE [LARGE SCALE GENOMIC DNA]</scope>
    <source>
        <strain evidence="3 4">CCTCC AB 2017083</strain>
    </source>
</reference>
<feature type="chain" id="PRO_5038852172" description="WD40 repeat domain-containing protein" evidence="2">
    <location>
        <begin position="19"/>
        <end position="544"/>
    </location>
</feature>
<feature type="compositionally biased region" description="Low complexity" evidence="1">
    <location>
        <begin position="499"/>
        <end position="531"/>
    </location>
</feature>
<feature type="region of interest" description="Disordered" evidence="1">
    <location>
        <begin position="469"/>
        <end position="544"/>
    </location>
</feature>
<sequence>MLTSVAAAAVAAGTLTLAAPGSAGAVAWIDSGAINGGVFGTATSLDVASTGPGDAIAAWTVPAGDIDRVYVSRAVNGDWGNPAVLSPAGQDASQVRVAANPKGDAVVTWEHPGGGPDLIVVDGRRLSAGTWGPMTNLVPTPSDNTLFHDVAVDDSGHAVVTYRIAHGLDSTAFVSDWPKVGSVTSSPIDSGTDDEFAPALAANADGDVLVSFARSGDIYATRRLGGSTSWSPAVKVVTNSPLADSSVALRPDGSGVVVGTQNGTPDVVRAVEIGANGAAGQSTVLSDTDLSANNGSVTANADGDVLVAWETMGNEGRGIDYAVRPAGGAFSAPAVLQDPVAANPQHPETVLTDQDLRTVISSTPSALRVWHRASGFQAPWQNHDAGPSLPIGQYAVDADAEGNVVVVGTGNNLVHAEFLDASGPVTKVVKPTRAISTTDQLKVGWSVHDSLSQIAPTVDVYATTAPWNAAGHGARRSSSTTRPVTRSRTRPRRARRTASRSAPRTRSATSPPPSRGATRSRSTTASWAARAGPRRWARATSSTP</sequence>
<feature type="compositionally biased region" description="Basic residues" evidence="1">
    <location>
        <begin position="485"/>
        <end position="498"/>
    </location>
</feature>
<keyword evidence="2" id="KW-0732">Signal</keyword>
<dbReference type="AlphaFoldDB" id="A0A417Y5V5"/>
<protein>
    <recommendedName>
        <fullName evidence="5">WD40 repeat domain-containing protein</fullName>
    </recommendedName>
</protein>
<gene>
    <name evidence="3" type="ORF">D0Z08_06755</name>
</gene>
<evidence type="ECO:0000313" key="4">
    <source>
        <dbReference type="Proteomes" id="UP000283644"/>
    </source>
</evidence>
<dbReference type="SUPFAM" id="SSF69322">
    <property type="entry name" value="Tricorn protease domain 2"/>
    <property type="match status" value="1"/>
</dbReference>
<keyword evidence="4" id="KW-1185">Reference proteome</keyword>
<comment type="caution">
    <text evidence="3">The sequence shown here is derived from an EMBL/GenBank/DDBJ whole genome shotgun (WGS) entry which is preliminary data.</text>
</comment>
<evidence type="ECO:0008006" key="5">
    <source>
        <dbReference type="Google" id="ProtNLM"/>
    </source>
</evidence>
<feature type="signal peptide" evidence="2">
    <location>
        <begin position="1"/>
        <end position="18"/>
    </location>
</feature>